<feature type="compositionally biased region" description="Polar residues" evidence="5">
    <location>
        <begin position="322"/>
        <end position="340"/>
    </location>
</feature>
<feature type="compositionally biased region" description="Basic and acidic residues" evidence="5">
    <location>
        <begin position="301"/>
        <end position="321"/>
    </location>
</feature>
<dbReference type="RefSeq" id="WP_162451257.1">
    <property type="nucleotide sequence ID" value="NZ_WLZY01000005.1"/>
</dbReference>
<keyword evidence="9" id="KW-1185">Reference proteome</keyword>
<comment type="subcellular location">
    <subcellularLocation>
        <location evidence="1">Membrane</location>
        <topology evidence="1">Multi-pass membrane protein</topology>
    </subcellularLocation>
</comment>
<dbReference type="EMBL" id="WLZY01000005">
    <property type="protein sequence ID" value="NDL58563.1"/>
    <property type="molecule type" value="Genomic_DNA"/>
</dbReference>
<feature type="region of interest" description="Disordered" evidence="5">
    <location>
        <begin position="241"/>
        <end position="340"/>
    </location>
</feature>
<gene>
    <name evidence="8" type="ORF">F7O44_15955</name>
</gene>
<evidence type="ECO:0000313" key="9">
    <source>
        <dbReference type="Proteomes" id="UP000460435"/>
    </source>
</evidence>
<dbReference type="InterPro" id="IPR010432">
    <property type="entry name" value="RDD"/>
</dbReference>
<proteinExistence type="predicted"/>
<organism evidence="8 9">
    <name type="scientific">Phytoactinopolyspora mesophila</name>
    <dbReference type="NCBI Taxonomy" id="2650750"/>
    <lineage>
        <taxon>Bacteria</taxon>
        <taxon>Bacillati</taxon>
        <taxon>Actinomycetota</taxon>
        <taxon>Actinomycetes</taxon>
        <taxon>Jiangellales</taxon>
        <taxon>Jiangellaceae</taxon>
        <taxon>Phytoactinopolyspora</taxon>
    </lineage>
</organism>
<feature type="transmembrane region" description="Helical" evidence="6">
    <location>
        <begin position="53"/>
        <end position="75"/>
    </location>
</feature>
<sequence length="340" mass="35042">MNDVVTGEAVPLELRLAKLPSRALSIAIDAAVYAVCGLGLYALAGAVLPALDAALATALGLATTITLLVAVPATIETLSRGKSFGKFVLGLRVVRDDGGPIRARHALVRALNGVFTDFVVTFGVGAIFCSLLNQRGKRIGDVMAGTVVLRERIPQQPGLPAVPSELAGWARTLDLSRLPNDLALDARNYLIRWQQMAPEIRDSLGARIAGQVASVVSPQPPPGVSAPAYLAAVLGERGRRETVRLSGQSTPPPRADAPTGSPFHTTPGDASPGTGSAPEAPAHPAGMLPALPGAPAGNTRPNDDSPSRDAGREEGPAHSDRSAGQNAETTRNSSGFVPPA</sequence>
<evidence type="ECO:0000313" key="8">
    <source>
        <dbReference type="EMBL" id="NDL58563.1"/>
    </source>
</evidence>
<comment type="caution">
    <text evidence="8">The sequence shown here is derived from an EMBL/GenBank/DDBJ whole genome shotgun (WGS) entry which is preliminary data.</text>
</comment>
<feature type="compositionally biased region" description="Low complexity" evidence="5">
    <location>
        <begin position="280"/>
        <end position="297"/>
    </location>
</feature>
<feature type="transmembrane region" description="Helical" evidence="6">
    <location>
        <begin position="23"/>
        <end position="47"/>
    </location>
</feature>
<feature type="transmembrane region" description="Helical" evidence="6">
    <location>
        <begin position="110"/>
        <end position="133"/>
    </location>
</feature>
<keyword evidence="3 6" id="KW-1133">Transmembrane helix</keyword>
<evidence type="ECO:0000256" key="3">
    <source>
        <dbReference type="ARBA" id="ARBA00022989"/>
    </source>
</evidence>
<feature type="domain" description="RDD" evidence="7">
    <location>
        <begin position="17"/>
        <end position="145"/>
    </location>
</feature>
<dbReference type="PANTHER" id="PTHR38480">
    <property type="entry name" value="SLR0254 PROTEIN"/>
    <property type="match status" value="1"/>
</dbReference>
<dbReference type="GO" id="GO:0016020">
    <property type="term" value="C:membrane"/>
    <property type="evidence" value="ECO:0007669"/>
    <property type="project" value="UniProtKB-SubCell"/>
</dbReference>
<dbReference type="PANTHER" id="PTHR38480:SF1">
    <property type="entry name" value="SLR0254 PROTEIN"/>
    <property type="match status" value="1"/>
</dbReference>
<dbReference type="AlphaFoldDB" id="A0A7K3M5H7"/>
<evidence type="ECO:0000256" key="1">
    <source>
        <dbReference type="ARBA" id="ARBA00004141"/>
    </source>
</evidence>
<keyword evidence="2 6" id="KW-0812">Transmembrane</keyword>
<name>A0A7K3M5H7_9ACTN</name>
<dbReference type="Proteomes" id="UP000460435">
    <property type="component" value="Unassembled WGS sequence"/>
</dbReference>
<protein>
    <submittedName>
        <fullName evidence="8">RDD family protein</fullName>
    </submittedName>
</protein>
<evidence type="ECO:0000259" key="7">
    <source>
        <dbReference type="Pfam" id="PF06271"/>
    </source>
</evidence>
<dbReference type="Pfam" id="PF06271">
    <property type="entry name" value="RDD"/>
    <property type="match status" value="1"/>
</dbReference>
<reference evidence="8 9" key="1">
    <citation type="submission" date="2019-11" db="EMBL/GenBank/DDBJ databases">
        <authorList>
            <person name="Li X.-J."/>
            <person name="Feng X.-M."/>
        </authorList>
    </citation>
    <scope>NUCLEOTIDE SEQUENCE [LARGE SCALE GENOMIC DNA]</scope>
    <source>
        <strain evidence="8 9">XMNu-373</strain>
    </source>
</reference>
<keyword evidence="4 6" id="KW-0472">Membrane</keyword>
<evidence type="ECO:0000256" key="6">
    <source>
        <dbReference type="SAM" id="Phobius"/>
    </source>
</evidence>
<accession>A0A7K3M5H7</accession>
<evidence type="ECO:0000256" key="4">
    <source>
        <dbReference type="ARBA" id="ARBA00023136"/>
    </source>
</evidence>
<evidence type="ECO:0000256" key="2">
    <source>
        <dbReference type="ARBA" id="ARBA00022692"/>
    </source>
</evidence>
<evidence type="ECO:0000256" key="5">
    <source>
        <dbReference type="SAM" id="MobiDB-lite"/>
    </source>
</evidence>